<dbReference type="PANTHER" id="PTHR30055">
    <property type="entry name" value="HTH-TYPE TRANSCRIPTIONAL REGULATOR RUTR"/>
    <property type="match status" value="1"/>
</dbReference>
<feature type="domain" description="HTH tetR-type" evidence="5">
    <location>
        <begin position="18"/>
        <end position="78"/>
    </location>
</feature>
<feature type="DNA-binding region" description="H-T-H motif" evidence="4">
    <location>
        <begin position="41"/>
        <end position="60"/>
    </location>
</feature>
<dbReference type="SUPFAM" id="SSF46689">
    <property type="entry name" value="Homeodomain-like"/>
    <property type="match status" value="1"/>
</dbReference>
<evidence type="ECO:0000256" key="4">
    <source>
        <dbReference type="PROSITE-ProRule" id="PRU00335"/>
    </source>
</evidence>
<dbReference type="Gene3D" id="1.10.357.10">
    <property type="entry name" value="Tetracycline Repressor, domain 2"/>
    <property type="match status" value="1"/>
</dbReference>
<evidence type="ECO:0000256" key="2">
    <source>
        <dbReference type="ARBA" id="ARBA00023125"/>
    </source>
</evidence>
<dbReference type="EMBL" id="BLKZ01000001">
    <property type="protein sequence ID" value="GFG91024.1"/>
    <property type="molecule type" value="Genomic_DNA"/>
</dbReference>
<name>A0A7I9YQS5_MYCBU</name>
<evidence type="ECO:0000256" key="3">
    <source>
        <dbReference type="ARBA" id="ARBA00023163"/>
    </source>
</evidence>
<evidence type="ECO:0000313" key="6">
    <source>
        <dbReference type="EMBL" id="GFG91024.1"/>
    </source>
</evidence>
<keyword evidence="3" id="KW-0804">Transcription</keyword>
<keyword evidence="1" id="KW-0805">Transcription regulation</keyword>
<dbReference type="GO" id="GO:0003700">
    <property type="term" value="F:DNA-binding transcription factor activity"/>
    <property type="evidence" value="ECO:0007669"/>
    <property type="project" value="TreeGrafter"/>
</dbReference>
<dbReference type="AlphaFoldDB" id="A0A7I9YQS5"/>
<evidence type="ECO:0000256" key="1">
    <source>
        <dbReference type="ARBA" id="ARBA00023015"/>
    </source>
</evidence>
<accession>A0A7I9YQS5</accession>
<evidence type="ECO:0000259" key="5">
    <source>
        <dbReference type="PROSITE" id="PS50977"/>
    </source>
</evidence>
<dbReference type="InterPro" id="IPR050109">
    <property type="entry name" value="HTH-type_TetR-like_transc_reg"/>
</dbReference>
<dbReference type="PRINTS" id="PR00455">
    <property type="entry name" value="HTHTETR"/>
</dbReference>
<evidence type="ECO:0000313" key="7">
    <source>
        <dbReference type="Proteomes" id="UP000465360"/>
    </source>
</evidence>
<keyword evidence="2 4" id="KW-0238">DNA-binding</keyword>
<organism evidence="6 7">
    <name type="scientific">Mycobacterium bourgelatii</name>
    <dbReference type="NCBI Taxonomy" id="1273442"/>
    <lineage>
        <taxon>Bacteria</taxon>
        <taxon>Bacillati</taxon>
        <taxon>Actinomycetota</taxon>
        <taxon>Actinomycetes</taxon>
        <taxon>Mycobacteriales</taxon>
        <taxon>Mycobacteriaceae</taxon>
        <taxon>Mycobacterium</taxon>
    </lineage>
</organism>
<dbReference type="PANTHER" id="PTHR30055:SF234">
    <property type="entry name" value="HTH-TYPE TRANSCRIPTIONAL REGULATOR BETI"/>
    <property type="match status" value="1"/>
</dbReference>
<dbReference type="Proteomes" id="UP000465360">
    <property type="component" value="Unassembled WGS sequence"/>
</dbReference>
<keyword evidence="7" id="KW-1185">Reference proteome</keyword>
<dbReference type="Pfam" id="PF00440">
    <property type="entry name" value="TetR_N"/>
    <property type="match status" value="1"/>
</dbReference>
<proteinExistence type="predicted"/>
<dbReference type="InterPro" id="IPR001647">
    <property type="entry name" value="HTH_TetR"/>
</dbReference>
<gene>
    <name evidence="6" type="ORF">MBOU_30660</name>
</gene>
<sequence>MVSANTFTIYRTLDARQLGVRKRLLGAARELIRENGHESVAMESIATAAGVSRATAYRYFASKEHVVCEAALDWGQEVAARIPDVIAAAASDPVAAMDGAIEQIVREAATDLAMVRATMASVLALGPVADQFRLGVREMFLDLLGGAMGGWREVPESLTLDPALTVLGRVFLADMALLGVGDITVDQCIEELRLAAQRLLIGPASS</sequence>
<dbReference type="InterPro" id="IPR009057">
    <property type="entry name" value="Homeodomain-like_sf"/>
</dbReference>
<reference evidence="6 7" key="1">
    <citation type="journal article" date="2019" name="Emerg. Microbes Infect.">
        <title>Comprehensive subspecies identification of 175 nontuberculous mycobacteria species based on 7547 genomic profiles.</title>
        <authorList>
            <person name="Matsumoto Y."/>
            <person name="Kinjo T."/>
            <person name="Motooka D."/>
            <person name="Nabeya D."/>
            <person name="Jung N."/>
            <person name="Uechi K."/>
            <person name="Horii T."/>
            <person name="Iida T."/>
            <person name="Fujita J."/>
            <person name="Nakamura S."/>
        </authorList>
    </citation>
    <scope>NUCLEOTIDE SEQUENCE [LARGE SCALE GENOMIC DNA]</scope>
    <source>
        <strain evidence="6 7">JCM 30725</strain>
    </source>
</reference>
<comment type="caution">
    <text evidence="6">The sequence shown here is derived from an EMBL/GenBank/DDBJ whole genome shotgun (WGS) entry which is preliminary data.</text>
</comment>
<dbReference type="GO" id="GO:0000976">
    <property type="term" value="F:transcription cis-regulatory region binding"/>
    <property type="evidence" value="ECO:0007669"/>
    <property type="project" value="TreeGrafter"/>
</dbReference>
<dbReference type="PROSITE" id="PS50977">
    <property type="entry name" value="HTH_TETR_2"/>
    <property type="match status" value="1"/>
</dbReference>
<protein>
    <submittedName>
        <fullName evidence="6">TetR family transcriptional regulator</fullName>
    </submittedName>
</protein>